<dbReference type="PANTHER" id="PTHR23527">
    <property type="entry name" value="BLL3282 PROTEIN"/>
    <property type="match status" value="1"/>
</dbReference>
<evidence type="ECO:0000256" key="5">
    <source>
        <dbReference type="SAM" id="Phobius"/>
    </source>
</evidence>
<feature type="transmembrane region" description="Helical" evidence="5">
    <location>
        <begin position="340"/>
        <end position="373"/>
    </location>
</feature>
<feature type="transmembrane region" description="Helical" evidence="5">
    <location>
        <begin position="6"/>
        <end position="27"/>
    </location>
</feature>
<protein>
    <submittedName>
        <fullName evidence="7">MFS transporter</fullName>
    </submittedName>
</protein>
<comment type="subcellular location">
    <subcellularLocation>
        <location evidence="1">Cell membrane</location>
        <topology evidence="1">Multi-pass membrane protein</topology>
    </subcellularLocation>
</comment>
<evidence type="ECO:0000256" key="4">
    <source>
        <dbReference type="ARBA" id="ARBA00023136"/>
    </source>
</evidence>
<dbReference type="InterPro" id="IPR011701">
    <property type="entry name" value="MFS"/>
</dbReference>
<gene>
    <name evidence="7" type="ORF">MCOO_20460</name>
</gene>
<dbReference type="PROSITE" id="PS50850">
    <property type="entry name" value="MFS"/>
    <property type="match status" value="1"/>
</dbReference>
<sequence>MTLAVSVAATSCSFLFINCGVFLIPALETSRHTSLTAAGLLSSMPSFGMVLTLVAWGYLADRLGERVTLALGTGLAGAAAFAAAPMHSLVAIGALLFVGGMAAASSNVAGGRLVSGSFPPQKRGLAMGIRQTAQPLGVAVGAVAMPELTEIENGFFAALLYPAIACAVAALASFIFLTDPPRLPRAAATAEQLASPYQGANVLRRIHFASALLMVPQSVTVTFMLVWLIVDHHWSVPAASLLVTVAQLIGAAGRIVVGRWSDYVGSRLRPNRTVAVACGVALLVLALTDYLTSPLAEAAMVVATVIAVGYNGLAATAITEYAGPFWSGRALGVQNTAQRVMAALAPPAFGALITAVGYPVAFAVCAFFPLLAVPVVPVTSERTE</sequence>
<keyword evidence="4 5" id="KW-0472">Membrane</keyword>
<feature type="domain" description="Major facilitator superfamily (MFS) profile" evidence="6">
    <location>
        <begin position="1"/>
        <end position="384"/>
    </location>
</feature>
<dbReference type="EMBL" id="AP022569">
    <property type="protein sequence ID" value="BBX46031.1"/>
    <property type="molecule type" value="Genomic_DNA"/>
</dbReference>
<proteinExistence type="predicted"/>
<feature type="transmembrane region" description="Helical" evidence="5">
    <location>
        <begin position="208"/>
        <end position="230"/>
    </location>
</feature>
<organism evidence="7 8">
    <name type="scientific">Mycobacterium cookii</name>
    <dbReference type="NCBI Taxonomy" id="1775"/>
    <lineage>
        <taxon>Bacteria</taxon>
        <taxon>Bacillati</taxon>
        <taxon>Actinomycetota</taxon>
        <taxon>Actinomycetes</taxon>
        <taxon>Mycobacteriales</taxon>
        <taxon>Mycobacteriaceae</taxon>
        <taxon>Mycobacterium</taxon>
    </lineage>
</organism>
<dbReference type="InterPro" id="IPR052952">
    <property type="entry name" value="MFS-Transporter"/>
</dbReference>
<feature type="transmembrane region" description="Helical" evidence="5">
    <location>
        <begin position="273"/>
        <end position="292"/>
    </location>
</feature>
<dbReference type="KEGG" id="mcoo:MCOO_20460"/>
<reference evidence="7 8" key="1">
    <citation type="journal article" date="2019" name="Emerg. Microbes Infect.">
        <title>Comprehensive subspecies identification of 175 nontuberculous mycobacteria species based on 7547 genomic profiles.</title>
        <authorList>
            <person name="Matsumoto Y."/>
            <person name="Kinjo T."/>
            <person name="Motooka D."/>
            <person name="Nabeya D."/>
            <person name="Jung N."/>
            <person name="Uechi K."/>
            <person name="Horii T."/>
            <person name="Iida T."/>
            <person name="Fujita J."/>
            <person name="Nakamura S."/>
        </authorList>
    </citation>
    <scope>NUCLEOTIDE SEQUENCE [LARGE SCALE GENOMIC DNA]</scope>
    <source>
        <strain evidence="7 8">JCM 12404</strain>
    </source>
</reference>
<evidence type="ECO:0000256" key="1">
    <source>
        <dbReference type="ARBA" id="ARBA00004651"/>
    </source>
</evidence>
<keyword evidence="2 5" id="KW-0812">Transmembrane</keyword>
<dbReference type="AlphaFoldDB" id="A0A7I7KWU2"/>
<keyword evidence="8" id="KW-1185">Reference proteome</keyword>
<dbReference type="InterPro" id="IPR020846">
    <property type="entry name" value="MFS_dom"/>
</dbReference>
<evidence type="ECO:0000256" key="3">
    <source>
        <dbReference type="ARBA" id="ARBA00022989"/>
    </source>
</evidence>
<keyword evidence="3 5" id="KW-1133">Transmembrane helix</keyword>
<dbReference type="Gene3D" id="1.20.1250.20">
    <property type="entry name" value="MFS general substrate transporter like domains"/>
    <property type="match status" value="2"/>
</dbReference>
<feature type="transmembrane region" description="Helical" evidence="5">
    <location>
        <begin position="39"/>
        <end position="60"/>
    </location>
</feature>
<dbReference type="PANTHER" id="PTHR23527:SF1">
    <property type="entry name" value="BLL3282 PROTEIN"/>
    <property type="match status" value="1"/>
</dbReference>
<evidence type="ECO:0000313" key="8">
    <source>
        <dbReference type="Proteomes" id="UP000465866"/>
    </source>
</evidence>
<dbReference type="GO" id="GO:0022857">
    <property type="term" value="F:transmembrane transporter activity"/>
    <property type="evidence" value="ECO:0007669"/>
    <property type="project" value="InterPro"/>
</dbReference>
<feature type="transmembrane region" description="Helical" evidence="5">
    <location>
        <begin position="89"/>
        <end position="109"/>
    </location>
</feature>
<dbReference type="GO" id="GO:0005886">
    <property type="term" value="C:plasma membrane"/>
    <property type="evidence" value="ECO:0007669"/>
    <property type="project" value="UniProtKB-SubCell"/>
</dbReference>
<feature type="transmembrane region" description="Helical" evidence="5">
    <location>
        <begin position="155"/>
        <end position="177"/>
    </location>
</feature>
<feature type="transmembrane region" description="Helical" evidence="5">
    <location>
        <begin position="236"/>
        <end position="257"/>
    </location>
</feature>
<evidence type="ECO:0000259" key="6">
    <source>
        <dbReference type="PROSITE" id="PS50850"/>
    </source>
</evidence>
<dbReference type="InterPro" id="IPR036259">
    <property type="entry name" value="MFS_trans_sf"/>
</dbReference>
<evidence type="ECO:0000313" key="7">
    <source>
        <dbReference type="EMBL" id="BBX46031.1"/>
    </source>
</evidence>
<dbReference type="Pfam" id="PF07690">
    <property type="entry name" value="MFS_1"/>
    <property type="match status" value="1"/>
</dbReference>
<dbReference type="SUPFAM" id="SSF103473">
    <property type="entry name" value="MFS general substrate transporter"/>
    <property type="match status" value="1"/>
</dbReference>
<accession>A0A7I7KWU2</accession>
<name>A0A7I7KWU2_9MYCO</name>
<feature type="transmembrane region" description="Helical" evidence="5">
    <location>
        <begin position="298"/>
        <end position="319"/>
    </location>
</feature>
<evidence type="ECO:0000256" key="2">
    <source>
        <dbReference type="ARBA" id="ARBA00022692"/>
    </source>
</evidence>
<dbReference type="Proteomes" id="UP000465866">
    <property type="component" value="Chromosome"/>
</dbReference>